<accession>A0A7W8TTJ3</accession>
<evidence type="ECO:0000256" key="2">
    <source>
        <dbReference type="SAM" id="SignalP"/>
    </source>
</evidence>
<evidence type="ECO:0000313" key="3">
    <source>
        <dbReference type="EMBL" id="MBB5512649.1"/>
    </source>
</evidence>
<protein>
    <submittedName>
        <fullName evidence="3">Uncharacterized protein</fullName>
    </submittedName>
</protein>
<feature type="compositionally biased region" description="Low complexity" evidence="1">
    <location>
        <begin position="47"/>
        <end position="64"/>
    </location>
</feature>
<feature type="signal peptide" evidence="2">
    <location>
        <begin position="1"/>
        <end position="23"/>
    </location>
</feature>
<keyword evidence="2" id="KW-0732">Signal</keyword>
<reference evidence="3 4" key="1">
    <citation type="submission" date="2020-08" db="EMBL/GenBank/DDBJ databases">
        <title>Sequencing the genomes of 1000 actinobacteria strains.</title>
        <authorList>
            <person name="Klenk H.-P."/>
        </authorList>
    </citation>
    <scope>NUCLEOTIDE SEQUENCE [LARGE SCALE GENOMIC DNA]</scope>
    <source>
        <strain evidence="3 4">DSM 105783</strain>
    </source>
</reference>
<comment type="caution">
    <text evidence="3">The sequence shown here is derived from an EMBL/GenBank/DDBJ whole genome shotgun (WGS) entry which is preliminary data.</text>
</comment>
<feature type="chain" id="PRO_5039298240" evidence="2">
    <location>
        <begin position="24"/>
        <end position="137"/>
    </location>
</feature>
<evidence type="ECO:0000256" key="1">
    <source>
        <dbReference type="SAM" id="MobiDB-lite"/>
    </source>
</evidence>
<evidence type="ECO:0000313" key="4">
    <source>
        <dbReference type="Proteomes" id="UP000580797"/>
    </source>
</evidence>
<name>A0A7W8TTJ3_9MICC</name>
<dbReference type="Proteomes" id="UP000580797">
    <property type="component" value="Unassembled WGS sequence"/>
</dbReference>
<dbReference type="EMBL" id="JACHDR010000001">
    <property type="protein sequence ID" value="MBB5512649.1"/>
    <property type="molecule type" value="Genomic_DNA"/>
</dbReference>
<proteinExistence type="predicted"/>
<gene>
    <name evidence="3" type="ORF">HD598_001336</name>
</gene>
<sequence>MAEMSKVLLTVLLLLAHFLGAGAVEHAAEGHLIPQYDDAAAATSHSHHSAASASASTTASTSASDGHSCLSTSCPMQPVADAWVGFSGSVKEPWSPSAVVPETDSKPTWRFCQPVEWSPVEAAALPPDLKKLRISRT</sequence>
<organism evidence="3 4">
    <name type="scientific">Neomicrococcus aestuarii</name>
    <dbReference type="NCBI Taxonomy" id="556325"/>
    <lineage>
        <taxon>Bacteria</taxon>
        <taxon>Bacillati</taxon>
        <taxon>Actinomycetota</taxon>
        <taxon>Actinomycetes</taxon>
        <taxon>Micrococcales</taxon>
        <taxon>Micrococcaceae</taxon>
        <taxon>Neomicrococcus</taxon>
    </lineage>
</organism>
<feature type="region of interest" description="Disordered" evidence="1">
    <location>
        <begin position="47"/>
        <end position="68"/>
    </location>
</feature>
<dbReference type="AlphaFoldDB" id="A0A7W8TTJ3"/>